<dbReference type="InterPro" id="IPR028098">
    <property type="entry name" value="Glyco_trans_4-like_N"/>
</dbReference>
<evidence type="ECO:0000259" key="3">
    <source>
        <dbReference type="Pfam" id="PF13579"/>
    </source>
</evidence>
<feature type="domain" description="Glycosyltransferase subfamily 4-like N-terminal" evidence="3">
    <location>
        <begin position="42"/>
        <end position="224"/>
    </location>
</feature>
<accession>A0A0N7M191</accession>
<proteinExistence type="predicted"/>
<dbReference type="RefSeq" id="WP_058249500.1">
    <property type="nucleotide sequence ID" value="NZ_CYSE01000017.1"/>
</dbReference>
<dbReference type="PANTHER" id="PTHR45947">
    <property type="entry name" value="SULFOQUINOVOSYL TRANSFERASE SQD2"/>
    <property type="match status" value="1"/>
</dbReference>
<dbReference type="Pfam" id="PF00534">
    <property type="entry name" value="Glycos_transf_1"/>
    <property type="match status" value="1"/>
</dbReference>
<keyword evidence="5" id="KW-1185">Reference proteome</keyword>
<dbReference type="Proteomes" id="UP000054935">
    <property type="component" value="Unassembled WGS sequence"/>
</dbReference>
<dbReference type="GO" id="GO:0016757">
    <property type="term" value="F:glycosyltransferase activity"/>
    <property type="evidence" value="ECO:0007669"/>
    <property type="project" value="InterPro"/>
</dbReference>
<dbReference type="PANTHER" id="PTHR45947:SF3">
    <property type="entry name" value="SULFOQUINOVOSYL TRANSFERASE SQD2"/>
    <property type="match status" value="1"/>
</dbReference>
<evidence type="ECO:0000313" key="5">
    <source>
        <dbReference type="Proteomes" id="UP000054935"/>
    </source>
</evidence>
<dbReference type="AlphaFoldDB" id="A0A0N7M191"/>
<dbReference type="EMBL" id="CYSE01000017">
    <property type="protein sequence ID" value="CUH82609.1"/>
    <property type="molecule type" value="Genomic_DNA"/>
</dbReference>
<gene>
    <name evidence="4" type="ORF">TRN7648_04151</name>
</gene>
<feature type="region of interest" description="Disordered" evidence="1">
    <location>
        <begin position="886"/>
        <end position="905"/>
    </location>
</feature>
<feature type="domain" description="Glycosyl transferase family 1" evidence="2">
    <location>
        <begin position="247"/>
        <end position="401"/>
    </location>
</feature>
<evidence type="ECO:0000313" key="4">
    <source>
        <dbReference type="EMBL" id="CUH82609.1"/>
    </source>
</evidence>
<dbReference type="OrthoDB" id="5291101at2"/>
<dbReference type="InterPro" id="IPR001296">
    <property type="entry name" value="Glyco_trans_1"/>
</dbReference>
<dbReference type="InterPro" id="IPR050194">
    <property type="entry name" value="Glycosyltransferase_grp1"/>
</dbReference>
<reference evidence="4 5" key="1">
    <citation type="submission" date="2015-09" db="EMBL/GenBank/DDBJ databases">
        <authorList>
            <consortium name="Swine Surveillance"/>
        </authorList>
    </citation>
    <scope>NUCLEOTIDE SEQUENCE [LARGE SCALE GENOMIC DNA]</scope>
    <source>
        <strain evidence="4 5">CECT 7648</strain>
    </source>
</reference>
<feature type="compositionally biased region" description="Basic and acidic residues" evidence="1">
    <location>
        <begin position="895"/>
        <end position="905"/>
    </location>
</feature>
<protein>
    <submittedName>
        <fullName evidence="4">Glycogen/starch synthase, ADP-glucose type</fullName>
    </submittedName>
</protein>
<dbReference type="CDD" id="cd03801">
    <property type="entry name" value="GT4_PimA-like"/>
    <property type="match status" value="1"/>
</dbReference>
<dbReference type="STRING" id="441103.TRN7648_04151"/>
<dbReference type="Gene3D" id="3.40.50.2000">
    <property type="entry name" value="Glycogen Phosphorylase B"/>
    <property type="match status" value="2"/>
</dbReference>
<dbReference type="Pfam" id="PF13579">
    <property type="entry name" value="Glyco_trans_4_4"/>
    <property type="match status" value="1"/>
</dbReference>
<name>A0A0N7M191_9RHOB</name>
<sequence>MQLDDFDVKTFPAIDTVGLSTADHRLRVCIVTEEIIGPVRNGGIASTYYHLSKGLAAHGHDVHVLFLKGPVVQDETPEHWVQHFAEFGVTLHYLQVPERPIWSAATEWQERFAAAYQWLRDQETFDVVHTSEWRGGMVYALMAKRLGLAFQETLFLVKTSSPHIWNRHYQMQPIERRELVLAAYAEQKCVELADAVIGGSAHLITFMEQIGYKVPGTNVFVQPNIVDFSKVIVTDQRQPRGPGEVMHTQEVIFFGRLEGRKGVELMCNALDILKERGVAPSRMTFMGKWGAPLATQGGMKVEDYLNAKAENWDFPVEYITDKNQPEALSHMCSRDMIAVMPSLIENSTMAVYETLENNIPFIATAVGGTPELIDPIDHDRCLVAPKATALADQLQRALEEGQPIAHSSFSNDENLRVWYGFHAHVGERIAQLGRREAITQITAGMDHPGTPVKTISFAVLVRRGDSLADLVAALRAEAPDRVVLGFTEAALRADVQTAEDALRSHGIETVTLDCIGQAAGDALNMLARAHGEDALVIAHGAGTLPRPGFFAAARAALTHRPGCLFTTFFEAQDDVLGMPMGGDVASHFLSSRAYGPELFAMRTETYERIGSFEPYDVRQGILHEYVTRAVEAGPDDLLVYPEELLSWPQAFDEARELADDTVYAYLKAKPLIDKSSLSQRKITLAALHHVRSSGGALGDKVLRDGGRDEEEPLWLMPVDWNRTDITQPSKRALIVALDEASNTLWLYARGAGDRRLSLRDTAQTIALVESHGAPEDENHVTLSSYELPAAWEVGTSYPISWGLYENDHKLRNQFLRINKISENTFALAARNPILTKGALQEIIARQREAARIEAALGAQAQAVLDAAGATSQPSESTDIDALLAMTGSDPAPQETRPKPLKKADLDKGTDLDDLLSLAQVTGRAGLERQSLRSRSSALIDKHAGAAPSDQGDIRSFLNPAKSAEAWAHNGWLIGWAWDRTDPERTLHVAVLRDGVPIFMVTADTHMPALGRRTPGLENHGFRIPVGQDFLEAGALSLVVWESRSPVRNGALIVPEAGDALQQAPETTR</sequence>
<organism evidence="4 5">
    <name type="scientific">Tropicibacter naphthalenivorans</name>
    <dbReference type="NCBI Taxonomy" id="441103"/>
    <lineage>
        <taxon>Bacteria</taxon>
        <taxon>Pseudomonadati</taxon>
        <taxon>Pseudomonadota</taxon>
        <taxon>Alphaproteobacteria</taxon>
        <taxon>Rhodobacterales</taxon>
        <taxon>Roseobacteraceae</taxon>
        <taxon>Tropicibacter</taxon>
    </lineage>
</organism>
<evidence type="ECO:0000256" key="1">
    <source>
        <dbReference type="SAM" id="MobiDB-lite"/>
    </source>
</evidence>
<dbReference type="SUPFAM" id="SSF53756">
    <property type="entry name" value="UDP-Glycosyltransferase/glycogen phosphorylase"/>
    <property type="match status" value="1"/>
</dbReference>
<evidence type="ECO:0000259" key="2">
    <source>
        <dbReference type="Pfam" id="PF00534"/>
    </source>
</evidence>